<sequence length="265" mass="30829">MRRSRIILVLLLLLSLLVLVNSYTYGENRAIYIGDLIKLEIANTNLSKEDIRDSFKDFEIESLEKLDSGYQVGIRSFEAGEKVVNLGDKELKIQVASTLDEVNRKDIFEGDLEPKEAEKMLPLYKLLVVMVAIIALLSFLRLRKIFGKRNRKELSIYSQFRTKVEELSLKDENYFVFLTLAFKDYLEQTFNCKIVGKTSSEIIAEINYIPQLDDYLNQIKEWLNFADICKYRGKEVSLEKKEKKRDELVRIVDLIEASKEGVNYV</sequence>
<gene>
    <name evidence="2" type="ORF">U472_07375</name>
</gene>
<name>A0A1C0AAK1_9FIRM</name>
<dbReference type="AlphaFoldDB" id="A0A1C0AAK1"/>
<comment type="caution">
    <text evidence="2">The sequence shown here is derived from an EMBL/GenBank/DDBJ whole genome shotgun (WGS) entry which is preliminary data.</text>
</comment>
<dbReference type="Proteomes" id="UP000093514">
    <property type="component" value="Unassembled WGS sequence"/>
</dbReference>
<dbReference type="RefSeq" id="WP_068716999.1">
    <property type="nucleotide sequence ID" value="NZ_LWDV01000008.1"/>
</dbReference>
<evidence type="ECO:0008006" key="4">
    <source>
        <dbReference type="Google" id="ProtNLM"/>
    </source>
</evidence>
<reference evidence="3" key="1">
    <citation type="submission" date="2016-07" db="EMBL/GenBank/DDBJ databases">
        <authorList>
            <person name="Florea S."/>
            <person name="Webb J.S."/>
            <person name="Jaromczyk J."/>
            <person name="Schardl C.L."/>
        </authorList>
    </citation>
    <scope>NUCLEOTIDE SEQUENCE [LARGE SCALE GENOMIC DNA]</scope>
    <source>
        <strain evidence="3">Z6</strain>
    </source>
</reference>
<keyword evidence="1" id="KW-1133">Transmembrane helix</keyword>
<feature type="transmembrane region" description="Helical" evidence="1">
    <location>
        <begin position="123"/>
        <end position="142"/>
    </location>
</feature>
<proteinExistence type="predicted"/>
<keyword evidence="1" id="KW-0812">Transmembrane</keyword>
<evidence type="ECO:0000313" key="3">
    <source>
        <dbReference type="Proteomes" id="UP000093514"/>
    </source>
</evidence>
<dbReference type="EMBL" id="LWDV01000008">
    <property type="protein sequence ID" value="OCL27279.1"/>
    <property type="molecule type" value="Genomic_DNA"/>
</dbReference>
<evidence type="ECO:0000313" key="2">
    <source>
        <dbReference type="EMBL" id="OCL27279.1"/>
    </source>
</evidence>
<reference evidence="2 3" key="2">
    <citation type="submission" date="2016-08" db="EMBL/GenBank/DDBJ databases">
        <title>Orenia metallireducens sp. nov. strain Z6, a Novel Metal-reducing Firmicute from the Deep Subsurface.</title>
        <authorList>
            <person name="Maxim B.I."/>
            <person name="Kenneth K."/>
            <person name="Flynn T.M."/>
            <person name="Oloughlin E.J."/>
            <person name="Locke R.A."/>
            <person name="Weber J.R."/>
            <person name="Egan S.M."/>
            <person name="Mackie R.I."/>
            <person name="Cann I.K."/>
        </authorList>
    </citation>
    <scope>NUCLEOTIDE SEQUENCE [LARGE SCALE GENOMIC DNA]</scope>
    <source>
        <strain evidence="2 3">Z6</strain>
    </source>
</reference>
<organism evidence="2 3">
    <name type="scientific">Orenia metallireducens</name>
    <dbReference type="NCBI Taxonomy" id="1413210"/>
    <lineage>
        <taxon>Bacteria</taxon>
        <taxon>Bacillati</taxon>
        <taxon>Bacillota</taxon>
        <taxon>Clostridia</taxon>
        <taxon>Halanaerobiales</taxon>
        <taxon>Halobacteroidaceae</taxon>
        <taxon>Orenia</taxon>
    </lineage>
</organism>
<keyword evidence="3" id="KW-1185">Reference proteome</keyword>
<keyword evidence="1" id="KW-0472">Membrane</keyword>
<protein>
    <recommendedName>
        <fullName evidence="4">DUF4129 domain-containing protein</fullName>
    </recommendedName>
</protein>
<accession>A0A1C0AAK1</accession>
<dbReference type="OrthoDB" id="2088196at2"/>
<evidence type="ECO:0000256" key="1">
    <source>
        <dbReference type="SAM" id="Phobius"/>
    </source>
</evidence>